<dbReference type="Gene3D" id="3.40.366.10">
    <property type="entry name" value="Malonyl-Coenzyme A Acyl Carrier Protein, domain 2"/>
    <property type="match status" value="1"/>
</dbReference>
<comment type="caution">
    <text evidence="3">The sequence shown here is derived from an EMBL/GenBank/DDBJ whole genome shotgun (WGS) entry which is preliminary data.</text>
</comment>
<keyword evidence="4" id="KW-1185">Reference proteome</keyword>
<dbReference type="InterPro" id="IPR029069">
    <property type="entry name" value="HotDog_dom_sf"/>
</dbReference>
<name>A0A941EUN2_9ACTN</name>
<dbReference type="InterPro" id="IPR013114">
    <property type="entry name" value="FabA_FabZ"/>
</dbReference>
<feature type="domain" description="Malonyl-CoA:ACP transacylase (MAT)" evidence="2">
    <location>
        <begin position="321"/>
        <end position="628"/>
    </location>
</feature>
<dbReference type="InterPro" id="IPR016039">
    <property type="entry name" value="Thiolase-like"/>
</dbReference>
<evidence type="ECO:0000313" key="4">
    <source>
        <dbReference type="Proteomes" id="UP000675781"/>
    </source>
</evidence>
<dbReference type="SUPFAM" id="SSF52151">
    <property type="entry name" value="FabD/lysophospholipase-like"/>
    <property type="match status" value="1"/>
</dbReference>
<dbReference type="SUPFAM" id="SSF54637">
    <property type="entry name" value="Thioesterase/thiol ester dehydrase-isomerase"/>
    <property type="match status" value="4"/>
</dbReference>
<feature type="compositionally biased region" description="Basic and acidic residues" evidence="1">
    <location>
        <begin position="1359"/>
        <end position="1371"/>
    </location>
</feature>
<organism evidence="3 4">
    <name type="scientific">Actinospica durhamensis</name>
    <dbReference type="NCBI Taxonomy" id="1508375"/>
    <lineage>
        <taxon>Bacteria</taxon>
        <taxon>Bacillati</taxon>
        <taxon>Actinomycetota</taxon>
        <taxon>Actinomycetes</taxon>
        <taxon>Catenulisporales</taxon>
        <taxon>Actinospicaceae</taxon>
        <taxon>Actinospica</taxon>
    </lineage>
</organism>
<dbReference type="SUPFAM" id="SSF53901">
    <property type="entry name" value="Thiolase-like"/>
    <property type="match status" value="1"/>
</dbReference>
<dbReference type="RefSeq" id="WP_212532462.1">
    <property type="nucleotide sequence ID" value="NZ_JAGSOG010000248.1"/>
</dbReference>
<feature type="region of interest" description="Disordered" evidence="1">
    <location>
        <begin position="1354"/>
        <end position="1378"/>
    </location>
</feature>
<gene>
    <name evidence="3" type="ORF">KDL01_32305</name>
</gene>
<evidence type="ECO:0000256" key="1">
    <source>
        <dbReference type="SAM" id="MobiDB-lite"/>
    </source>
</evidence>
<dbReference type="InterPro" id="IPR001227">
    <property type="entry name" value="Ac_transferase_dom_sf"/>
</dbReference>
<dbReference type="PANTHER" id="PTHR43074">
    <property type="entry name" value="OMEGA-3 POLYUNSATURATED FATTY ACID SYNTHASE PFAB-RELATED"/>
    <property type="match status" value="1"/>
</dbReference>
<dbReference type="Pfam" id="PF00109">
    <property type="entry name" value="ketoacyl-synt"/>
    <property type="match status" value="1"/>
</dbReference>
<dbReference type="EMBL" id="JAGSOG010000248">
    <property type="protein sequence ID" value="MBR7838000.1"/>
    <property type="molecule type" value="Genomic_DNA"/>
</dbReference>
<feature type="region of interest" description="Disordered" evidence="1">
    <location>
        <begin position="1003"/>
        <end position="1025"/>
    </location>
</feature>
<accession>A0A941EUN2</accession>
<dbReference type="InterPro" id="IPR014043">
    <property type="entry name" value="Acyl_transferase_dom"/>
</dbReference>
<dbReference type="Gene3D" id="3.40.47.10">
    <property type="match status" value="1"/>
</dbReference>
<dbReference type="InterPro" id="IPR016035">
    <property type="entry name" value="Acyl_Trfase/lysoPLipase"/>
</dbReference>
<dbReference type="Pfam" id="PF07977">
    <property type="entry name" value="FabA"/>
    <property type="match status" value="3"/>
</dbReference>
<dbReference type="Gene3D" id="3.10.129.10">
    <property type="entry name" value="Hotdog Thioesterase"/>
    <property type="match status" value="4"/>
</dbReference>
<dbReference type="SMART" id="SM00827">
    <property type="entry name" value="PKS_AT"/>
    <property type="match status" value="1"/>
</dbReference>
<dbReference type="InterPro" id="IPR014030">
    <property type="entry name" value="Ketoacyl_synth_N"/>
</dbReference>
<evidence type="ECO:0000313" key="3">
    <source>
        <dbReference type="EMBL" id="MBR7838000.1"/>
    </source>
</evidence>
<dbReference type="GO" id="GO:0016746">
    <property type="term" value="F:acyltransferase activity"/>
    <property type="evidence" value="ECO:0007669"/>
    <property type="project" value="InterPro"/>
</dbReference>
<dbReference type="Proteomes" id="UP000675781">
    <property type="component" value="Unassembled WGS sequence"/>
</dbReference>
<dbReference type="Gene3D" id="3.30.70.250">
    <property type="entry name" value="Malonyl-CoA ACP transacylase, ACP-binding"/>
    <property type="match status" value="1"/>
</dbReference>
<reference evidence="3" key="1">
    <citation type="submission" date="2021-04" db="EMBL/GenBank/DDBJ databases">
        <title>Genome based classification of Actinospica acidithermotolerans sp. nov., an actinobacterium isolated from an Indonesian hot spring.</title>
        <authorList>
            <person name="Kusuma A.B."/>
            <person name="Putra K.E."/>
            <person name="Nafisah S."/>
            <person name="Loh J."/>
            <person name="Nouioui I."/>
            <person name="Goodfellow M."/>
        </authorList>
    </citation>
    <scope>NUCLEOTIDE SEQUENCE</scope>
    <source>
        <strain evidence="3">CSCA 57</strain>
    </source>
</reference>
<evidence type="ECO:0000259" key="2">
    <source>
        <dbReference type="SMART" id="SM00827"/>
    </source>
</evidence>
<feature type="compositionally biased region" description="Acidic residues" evidence="1">
    <location>
        <begin position="1003"/>
        <end position="1017"/>
    </location>
</feature>
<dbReference type="PANTHER" id="PTHR43074:SF1">
    <property type="entry name" value="BETA-KETOACYL SYNTHASE FAMILY PROTEIN-RELATED"/>
    <property type="match status" value="1"/>
</dbReference>
<sequence length="1906" mass="204663">MCEGIAVELDGLRLPPADLAAALARHVLILETAREAAHGIELPPDRTQVLVATDCDAEIVRHTARLRHPGIDGHGPGPSSAQVVGFLANMTANRISSQLGLNGASFAIAAQDAQGADVVATAVRAISRGEADAALVGAVDVCCPSLGDGQGDDPADDLADAGVVLVLKRLDHARRDGDRVMSVLPLAGSEVGGSTAKALVGVASRLLAEYHRAQPRKGEVARPWFGTPDVAADTDTAAGWLAQEPPRWHVFSGRDRAGVLAALGEGRESREGPARLVIVAASEGLPQQQVEQARRWLLGQVPKPRWAAYREQPLAGRVAAVYPGGAAAYVGMGAQLGLVFPDLVAELVRRCPQLVDVAGWVHDGRARPGDTISCVWGAASFAHLHTAITRDVLGIEPSAALGYSSGESTALTALGAWQDLDGLVRDLRASPLFTRELAGSYDAVRHVWEREGVSEPGQSWRTYLATLPAEKVTEAAWDEPTVYLMAVNSPYSCTFGGDSAACARVAGRLGAEHVIPLDYDLAIHAPVVAEVAEQWHELHRRPTTPVPGVSFYGCASAAAYELDDVSAADANTAQAVGTLDFLGTVEQAWADGVRVFIEHGPSGGCTEWIGQTLGAREHLAVALDDRGGMSDVDNFANAVAALIAAGVPVDDERLRERFEAARGSGRRGAAEKGKRTFVVDAHPVAPLGVPAGTETPTSGLVVGPLRAHHDSVAARHLDFIRLLREGHAAYLEQSNRIGELILDRGLSRESVLLDRVDLEFLAVGPVSRLFGPAFAAQDGFARQTRMPGPPMLLADRVLRIDAEPATMGTGSIRTQTEVRAESWYLDPCGRMPAGLMVEAGQADLLLISWLGADLSNRGERVYRLLGCEITYHGSPPHPGETLTFDISIDEHAEHGGVRLFSFQYRCAVDGVPRLSVRRGQAGFFTDAELAGTQGVLWETPPVPRTPTRRFDREQVRAFAQGRPGDCFGPDDVVVDAAALAAHVRTPRPAGPDLLLFDEVEAYQEADQETDQQPDQETDQQAGGSAGAFGGGYLRASLAIKPDSWFFEGHFAADPCMPGTLMLEGAFQLMAFHLTAGGATVRRDGWRFEPVPEHTCRISCRAQVIPESRELSYQLFVRELRSEPYPTLVADVLCSVDGVKAFLAEGLAVHLVPDWPLDQWRWLGGLAGHVEPKPAVFGLESLLACAWGRPSEMMGGVLAPMDDGRTVARLPGPPYHFVSRILELGGRSLVAEYDVPAEAWFWDESGGRAAVMPLCVLLEVALQPCGWLALYTGEVAAAEVELLFRNLGGQGTFGNVVRGTRVLRTEVHLHETSRTGSMIIDAFSVRVWADETLVADLRSDFGFFPPAAFVEQPGLAGPAWRDETTEPPAERRPQRKQPRPMLSLIDRITGVWPAEGRMRAEKDVAADDWYFRAHFFQDPVQPGSLGLEAMLQLVQCFMSHTGLAAPDAKFEPWLDGQGRALTWKYRGQVVPRDRVTVIEIEITESGPRFAVADAWLSVGGRTIYHATGVGVRAVSVSGIEDNTDDSAPEHDGDTFEELLDPAVETWVADHRPTWTVPALPMMSVVDRLAAAAGASSVESVAGLRDIRLSRWIVLDQPVRLRGRATGAGVELEHDGVVVASAAVADRPGEYAAPVPLADAVEAELPYARGGVFHGPAFHYLTALQLGSNGARGTLDAARGTVPRGRLHQGLLDATLHVIPHDALWRWSDRIKPGYVGYPYRLPWIDFLRALPSSGPVRVEARFTGFDAEVEILPVFDVQVFGGAELLLAYRLVEVLVPLGPLAGLDAPERAVFLRDRAYVPGAGLATSAAGVTRLRVEDLDALEWFPGTIAHLYRLTDSAQAGGGGGDRLAEVAVRDHVGRRAGVHPSAVVPSADLCSATVLGRPGEVHRVTMQRADREITVRDAADQ</sequence>
<protein>
    <recommendedName>
        <fullName evidence="2">Malonyl-CoA:ACP transacylase (MAT) domain-containing protein</fullName>
    </recommendedName>
</protein>
<dbReference type="InterPro" id="IPR052568">
    <property type="entry name" value="PKS-FAS_Synthase"/>
</dbReference>
<proteinExistence type="predicted"/>